<gene>
    <name evidence="1" type="ORF">H7I77_25595</name>
</gene>
<dbReference type="AlphaFoldDB" id="A0AAW5ST23"/>
<dbReference type="InterPro" id="IPR021558">
    <property type="entry name" value="MazE-like"/>
</dbReference>
<reference evidence="1" key="1">
    <citation type="submission" date="2020-07" db="EMBL/GenBank/DDBJ databases">
        <authorList>
            <person name="Pettersson B.M.F."/>
            <person name="Behra P.R.K."/>
            <person name="Ramesh M."/>
            <person name="Das S."/>
            <person name="Dasgupta S."/>
            <person name="Kirsebom L.A."/>
        </authorList>
    </citation>
    <scope>NUCLEOTIDE SEQUENCE</scope>
    <source>
        <strain evidence="1">DSM 44203</strain>
    </source>
</reference>
<reference evidence="1" key="2">
    <citation type="journal article" date="2022" name="BMC Genomics">
        <title>Comparative genome analysis of mycobacteria focusing on tRNA and non-coding RNA.</title>
        <authorList>
            <person name="Behra P.R.K."/>
            <person name="Pettersson B.M.F."/>
            <person name="Ramesh M."/>
            <person name="Das S."/>
            <person name="Dasgupta S."/>
            <person name="Kirsebom L.A."/>
        </authorList>
    </citation>
    <scope>NUCLEOTIDE SEQUENCE</scope>
    <source>
        <strain evidence="1">DSM 44203</strain>
    </source>
</reference>
<evidence type="ECO:0000313" key="2">
    <source>
        <dbReference type="Proteomes" id="UP001207528"/>
    </source>
</evidence>
<evidence type="ECO:0000313" key="1">
    <source>
        <dbReference type="EMBL" id="MCV7026682.1"/>
    </source>
</evidence>
<proteinExistence type="predicted"/>
<dbReference type="EMBL" id="JACKTI010000071">
    <property type="protein sequence ID" value="MCV7026682.1"/>
    <property type="molecule type" value="Genomic_DNA"/>
</dbReference>
<organism evidence="1 2">
    <name type="scientific">Mycolicibacterium novocastrense</name>
    <name type="common">Mycobacterium novocastrense</name>
    <dbReference type="NCBI Taxonomy" id="59813"/>
    <lineage>
        <taxon>Bacteria</taxon>
        <taxon>Bacillati</taxon>
        <taxon>Actinomycetota</taxon>
        <taxon>Actinomycetes</taxon>
        <taxon>Mycobacteriales</taxon>
        <taxon>Mycobacteriaceae</taxon>
        <taxon>Mycolicibacterium</taxon>
    </lineage>
</organism>
<dbReference type="Pfam" id="PF11455">
    <property type="entry name" value="MazE-like"/>
    <property type="match status" value="1"/>
</dbReference>
<sequence length="56" mass="6477">MSNSRTARINIVTCNVPAWLRGERVSECRARMREVGLRPLQVWCRGAQSNTAKLFW</sequence>
<dbReference type="Proteomes" id="UP001207528">
    <property type="component" value="Unassembled WGS sequence"/>
</dbReference>
<protein>
    <submittedName>
        <fullName evidence="1">DUF3018 family protein</fullName>
    </submittedName>
</protein>
<dbReference type="RefSeq" id="WP_165604493.1">
    <property type="nucleotide sequence ID" value="NZ_BCTA01000096.1"/>
</dbReference>
<comment type="caution">
    <text evidence="1">The sequence shown here is derived from an EMBL/GenBank/DDBJ whole genome shotgun (WGS) entry which is preliminary data.</text>
</comment>
<accession>A0AAW5ST23</accession>
<name>A0AAW5ST23_MYCNV</name>